<dbReference type="Pfam" id="PF11707">
    <property type="entry name" value="Npa1"/>
    <property type="match status" value="1"/>
</dbReference>
<evidence type="ECO:0000259" key="3">
    <source>
        <dbReference type="Pfam" id="PF16201"/>
    </source>
</evidence>
<dbReference type="GO" id="GO:0005730">
    <property type="term" value="C:nucleolus"/>
    <property type="evidence" value="ECO:0007669"/>
    <property type="project" value="TreeGrafter"/>
</dbReference>
<evidence type="ECO:0000256" key="1">
    <source>
        <dbReference type="SAM" id="MobiDB-lite"/>
    </source>
</evidence>
<organism evidence="4 5">
    <name type="scientific">Diploptera punctata</name>
    <name type="common">Pacific beetle cockroach</name>
    <dbReference type="NCBI Taxonomy" id="6984"/>
    <lineage>
        <taxon>Eukaryota</taxon>
        <taxon>Metazoa</taxon>
        <taxon>Ecdysozoa</taxon>
        <taxon>Arthropoda</taxon>
        <taxon>Hexapoda</taxon>
        <taxon>Insecta</taxon>
        <taxon>Pterygota</taxon>
        <taxon>Neoptera</taxon>
        <taxon>Polyneoptera</taxon>
        <taxon>Dictyoptera</taxon>
        <taxon>Blattodea</taxon>
        <taxon>Blaberoidea</taxon>
        <taxon>Blaberidae</taxon>
        <taxon>Diplopterinae</taxon>
        <taxon>Diploptera</taxon>
    </lineage>
</organism>
<reference evidence="4" key="1">
    <citation type="journal article" date="2023" name="IScience">
        <title>Live-bearing cockroach genome reveals convergent evolutionary mechanisms linked to viviparity in insects and beyond.</title>
        <authorList>
            <person name="Fouks B."/>
            <person name="Harrison M.C."/>
            <person name="Mikhailova A.A."/>
            <person name="Marchal E."/>
            <person name="English S."/>
            <person name="Carruthers M."/>
            <person name="Jennings E.C."/>
            <person name="Chiamaka E.L."/>
            <person name="Frigard R.A."/>
            <person name="Pippel M."/>
            <person name="Attardo G.M."/>
            <person name="Benoit J.B."/>
            <person name="Bornberg-Bauer E."/>
            <person name="Tobe S.S."/>
        </authorList>
    </citation>
    <scope>NUCLEOTIDE SEQUENCE</scope>
    <source>
        <strain evidence="4">Stay&amp;Tobe</strain>
    </source>
</reference>
<dbReference type="GO" id="GO:0000463">
    <property type="term" value="P:maturation of LSU-rRNA from tricistronic rRNA transcript (SSU-rRNA, 5.8S rRNA, LSU-rRNA)"/>
    <property type="evidence" value="ECO:0007669"/>
    <property type="project" value="TreeGrafter"/>
</dbReference>
<comment type="caution">
    <text evidence="4">The sequence shown here is derived from an EMBL/GenBank/DDBJ whole genome shotgun (WGS) entry which is preliminary data.</text>
</comment>
<name>A0AAD7ZSV8_DIPPU</name>
<evidence type="ECO:0000313" key="4">
    <source>
        <dbReference type="EMBL" id="KAJ9585856.1"/>
    </source>
</evidence>
<feature type="domain" description="URB1 N-terminal" evidence="2">
    <location>
        <begin position="72"/>
        <end position="395"/>
    </location>
</feature>
<feature type="domain" description="URB1 C-terminal" evidence="3">
    <location>
        <begin position="1558"/>
        <end position="1753"/>
    </location>
</feature>
<dbReference type="GO" id="GO:0000466">
    <property type="term" value="P:maturation of 5.8S rRNA from tricistronic rRNA transcript (SSU-rRNA, 5.8S rRNA, LSU-rRNA)"/>
    <property type="evidence" value="ECO:0007669"/>
    <property type="project" value="TreeGrafter"/>
</dbReference>
<dbReference type="Proteomes" id="UP001233999">
    <property type="component" value="Unassembled WGS sequence"/>
</dbReference>
<dbReference type="InterPro" id="IPR021714">
    <property type="entry name" value="URB1_N"/>
</dbReference>
<dbReference type="InterPro" id="IPR016024">
    <property type="entry name" value="ARM-type_fold"/>
</dbReference>
<dbReference type="EMBL" id="JASPKZ010007245">
    <property type="protein sequence ID" value="KAJ9585856.1"/>
    <property type="molecule type" value="Genomic_DNA"/>
</dbReference>
<feature type="region of interest" description="Disordered" evidence="1">
    <location>
        <begin position="1"/>
        <end position="30"/>
    </location>
</feature>
<dbReference type="Pfam" id="PF16201">
    <property type="entry name" value="NopRA1"/>
    <property type="match status" value="1"/>
</dbReference>
<sequence>MLSKKRKRSDENHSEDAPTSKKSQLFSGRDFRKRIQEDDAVSAIKEFVKICKSGDTQNAALEYLEAGGGALELLGLLQSDQKKNMAIVVPVFSALQFVIMCTITDAQKYRPSTEEACKHLLNYYLPTVHDMLSLNSTAKHRQIVLKLLAAMVTLSTRVAQMILSHVKIGPTLWSIFTKHTKPINKSVRTTYIHFLMAFLFDGCVPVIRTFHNIGYLSCILHGLVYDSAETVHLVLTTLQNNLLMNVAISKTSKLHTFSNPVVKSLLSLYNWKGPSKWKPTLKEQEENRTMIESGLEELHQEHEEIVVDTVHEFLQILCASHKYGIIFHDKSIGTSGKKHNELMQKVLDDLEKPWENDKTSELVLKIVTACPDLTKCVLSSVEPFLEPRVSVKWMKTIKFVKQLIKNMDPEQCLKPYVAELTTHQITNIVQTLTTPPIILRAFASGMLQHKHLVIRHESLCLLLAMLQQFNCFMIAIKEWKAIDPVALKSFNQSIIKQLPSTEVMLSLWKKLLSPPEETENDDLEPSPLVEEPSPSSHVLAIIDSLLIYNKCFPQVLDIPSSINFLADIEQILINEDDLEVIAVVQERILKLMISLDTFAFTPDKGMFGDAISRLSQLMECHSATISLRARNILCTLLINTGIFEGILNEVFVWLHCFLTVPSEHKKSVVNLLVKSIVKVSENPAKRLAGEDTKNVLESSRVEDIFNELLEDMEDEHIEDNDTPIPVSGVTLSPLLPGVLETAAAGENTAEEVKCFLCYVIIHLFHSQPSQNVLTHLIQKWSNLVPPSIVNYINEWSSDDVPKPLKKQLGSHSLESKVSKTLLTEGENNSVYEILGLNKHDVGKPSEESKDLDLENLKTKDPIHILLLYKLCVHHLVQLTLHGEFTQELRDKCKNALFSILQIISELDKKQQDDMNISLSNEFFQIINEKHLRLICLKYTLSHPVLLQKFTPMGRKKQVMERLLTELILDLVKLISISKNDVQDLFIFLNPFKQKLINCILKRLKKCQKSKMSLTNEEGIVSMIELFELDFCDISKLMDFIVKIPNEDLICKTVDSQSLSVWGNLLNHFLHRCINMHKPLKPEIVSSIVNQLTLLAKQEKLDITSLEDSFCQYLECFPHHIKHVTLKLMIALLHQEENASSARLGMLILSRKTLFIHDFISKLRQNSSLRQKAALIFPLLSTVLTSNIPVEQALLNKIYNQHEVQIHKSILKPSKAPAWLKENMTYVSYLVDKCMGAETCHKLCEDLKSKGFNLAKYEDFYLDLITCVFMKSSTNQNTDGDHITNLATILIEMLVNLSKEDEPDEKHMETLCHKLQNIVVSNVGKNIKWTEVRNNALWPKYIKISLKCGLQPAVDTDGILLETLTKLCCNYCQSNQDNEQINQIFQWTLSHSEFLNIMLGSSKKKHNLLELLLVLAEKNSSVMLSTHIPVLLSSYNATMGTADKLVLKLLQLYESKGVSLHECRPYLWGEAAVSHYSVRTDIGMSLWRQPYASQVLELLNKDQVLQTISKYPLSRGLQSSSTICDDGIYDPAFYLPLFSHLLAPESVIQAPKFVVSGGFALTIAALASTCADVRAAAYLVIARLYFHSEAIRSEKGRMLGLQFLDAIRNGISSLKNKSENPQLPSIITSFLARTSLILTETNHTMYISLQNFIIAKSSLDMNTVPEFFTFFHSSEVEYRVYRRWILQILCDGLRSEMDFQLSERCVVFKLLLGFYSSALCDADTKSQIMSVLESAVKIQTPTELLVTKNGLISWLYQAISVLGPNDIEVMHSAINVIHSMWDTFCVSSETCRKKLINSVHLPQHILQLTTKLLTRYGMNKLPVPELKKVLETINGVITFENTKAICSVINLNEDLNFIVSSAKKTLGSVLDCEDLLLYGCEFAKTIEENKSGTESDQAIFHLRSIIVKWLHKMHNGQSPQ</sequence>
<dbReference type="SUPFAM" id="SSF48371">
    <property type="entry name" value="ARM repeat"/>
    <property type="match status" value="1"/>
</dbReference>
<evidence type="ECO:0000259" key="2">
    <source>
        <dbReference type="Pfam" id="PF11707"/>
    </source>
</evidence>
<accession>A0AAD7ZSV8</accession>
<gene>
    <name evidence="4" type="ORF">L9F63_020498</name>
</gene>
<evidence type="ECO:0000313" key="5">
    <source>
        <dbReference type="Proteomes" id="UP001233999"/>
    </source>
</evidence>
<dbReference type="PANTHER" id="PTHR13500">
    <property type="entry name" value="NUCLEOLAR PRERIBOSOMAL-ASSOCIATED PROTEIN 1"/>
    <property type="match status" value="1"/>
</dbReference>
<protein>
    <recommendedName>
        <fullName evidence="6">Nucleolar pre-ribosomal-associated protein 1</fullName>
    </recommendedName>
</protein>
<dbReference type="InterPro" id="IPR032436">
    <property type="entry name" value="URB1_C"/>
</dbReference>
<proteinExistence type="predicted"/>
<dbReference type="PANTHER" id="PTHR13500:SF0">
    <property type="entry name" value="NUCLEOLAR PRE-RIBOSOMAL-ASSOCIATED PROTEIN 1"/>
    <property type="match status" value="1"/>
</dbReference>
<evidence type="ECO:0008006" key="6">
    <source>
        <dbReference type="Google" id="ProtNLM"/>
    </source>
</evidence>
<feature type="compositionally biased region" description="Basic and acidic residues" evidence="1">
    <location>
        <begin position="8"/>
        <end position="19"/>
    </location>
</feature>
<keyword evidence="5" id="KW-1185">Reference proteome</keyword>
<reference evidence="4" key="2">
    <citation type="submission" date="2023-05" db="EMBL/GenBank/DDBJ databases">
        <authorList>
            <person name="Fouks B."/>
        </authorList>
    </citation>
    <scope>NUCLEOTIDE SEQUENCE</scope>
    <source>
        <strain evidence="4">Stay&amp;Tobe</strain>
        <tissue evidence="4">Testes</tissue>
    </source>
</reference>
<dbReference type="InterPro" id="IPR039844">
    <property type="entry name" value="URB1"/>
</dbReference>